<dbReference type="PRINTS" id="PR00038">
    <property type="entry name" value="HTHLUXR"/>
</dbReference>
<organism evidence="5 6">
    <name type="scientific">Marinomonas spartinae</name>
    <dbReference type="NCBI Taxonomy" id="1792290"/>
    <lineage>
        <taxon>Bacteria</taxon>
        <taxon>Pseudomonadati</taxon>
        <taxon>Pseudomonadota</taxon>
        <taxon>Gammaproteobacteria</taxon>
        <taxon>Oceanospirillales</taxon>
        <taxon>Oceanospirillaceae</taxon>
        <taxon>Marinomonas</taxon>
    </lineage>
</organism>
<dbReference type="AlphaFoldDB" id="A0A1A8T812"/>
<protein>
    <submittedName>
        <fullName evidence="5">Transcriptional regulator NarL</fullName>
    </submittedName>
</protein>
<dbReference type="Pfam" id="PF00196">
    <property type="entry name" value="GerE"/>
    <property type="match status" value="1"/>
</dbReference>
<keyword evidence="6" id="KW-1185">Reference proteome</keyword>
<dbReference type="CDD" id="cd06170">
    <property type="entry name" value="LuxR_C_like"/>
    <property type="match status" value="1"/>
</dbReference>
<dbReference type="SUPFAM" id="SSF46894">
    <property type="entry name" value="C-terminal effector domain of the bipartite response regulators"/>
    <property type="match status" value="1"/>
</dbReference>
<evidence type="ECO:0000256" key="2">
    <source>
        <dbReference type="ARBA" id="ARBA00023125"/>
    </source>
</evidence>
<evidence type="ECO:0000256" key="3">
    <source>
        <dbReference type="ARBA" id="ARBA00023163"/>
    </source>
</evidence>
<evidence type="ECO:0000256" key="1">
    <source>
        <dbReference type="ARBA" id="ARBA00023015"/>
    </source>
</evidence>
<dbReference type="OrthoDB" id="561214at2"/>
<keyword evidence="1" id="KW-0805">Transcription regulation</keyword>
<feature type="domain" description="HTH luxR-type" evidence="4">
    <location>
        <begin position="166"/>
        <end position="231"/>
    </location>
</feature>
<dbReference type="SMART" id="SM00421">
    <property type="entry name" value="HTH_LUXR"/>
    <property type="match status" value="1"/>
</dbReference>
<gene>
    <name evidence="5" type="ORF">MSP8886_01183</name>
</gene>
<accession>A0A1A8T812</accession>
<dbReference type="STRING" id="1792290.MSP8886_01183"/>
<dbReference type="GO" id="GO:0003677">
    <property type="term" value="F:DNA binding"/>
    <property type="evidence" value="ECO:0007669"/>
    <property type="project" value="UniProtKB-KW"/>
</dbReference>
<dbReference type="InterPro" id="IPR036388">
    <property type="entry name" value="WH-like_DNA-bd_sf"/>
</dbReference>
<reference evidence="5 6" key="1">
    <citation type="submission" date="2016-06" db="EMBL/GenBank/DDBJ databases">
        <authorList>
            <person name="Kjaerup R.B."/>
            <person name="Dalgaard T.S."/>
            <person name="Juul-Madsen H.R."/>
        </authorList>
    </citation>
    <scope>NUCLEOTIDE SEQUENCE [LARGE SCALE GENOMIC DNA]</scope>
    <source>
        <strain evidence="5 6">CECT 8886</strain>
    </source>
</reference>
<dbReference type="RefSeq" id="WP_067013688.1">
    <property type="nucleotide sequence ID" value="NZ_FLOB01000002.1"/>
</dbReference>
<dbReference type="Gene3D" id="1.10.10.10">
    <property type="entry name" value="Winged helix-like DNA-binding domain superfamily/Winged helix DNA-binding domain"/>
    <property type="match status" value="1"/>
</dbReference>
<dbReference type="PANTHER" id="PTHR44688">
    <property type="entry name" value="DNA-BINDING TRANSCRIPTIONAL ACTIVATOR DEVR_DOSR"/>
    <property type="match status" value="1"/>
</dbReference>
<evidence type="ECO:0000313" key="6">
    <source>
        <dbReference type="Proteomes" id="UP000092544"/>
    </source>
</evidence>
<evidence type="ECO:0000259" key="4">
    <source>
        <dbReference type="PROSITE" id="PS50043"/>
    </source>
</evidence>
<dbReference type="Proteomes" id="UP000092544">
    <property type="component" value="Unassembled WGS sequence"/>
</dbReference>
<dbReference type="GO" id="GO:0006355">
    <property type="term" value="P:regulation of DNA-templated transcription"/>
    <property type="evidence" value="ECO:0007669"/>
    <property type="project" value="InterPro"/>
</dbReference>
<dbReference type="PANTHER" id="PTHR44688:SF16">
    <property type="entry name" value="DNA-BINDING TRANSCRIPTIONAL ACTIVATOR DEVR_DOSR"/>
    <property type="match status" value="1"/>
</dbReference>
<dbReference type="InterPro" id="IPR000792">
    <property type="entry name" value="Tscrpt_reg_LuxR_C"/>
</dbReference>
<sequence>MSEPHPTEEFEQELFSLIHRLLPVDGIRFYIYVPWAQLKQELSSDHDLDDMMENYPKKYWSIDPMHPSHYEGTDKTVISNSQLMSHEAWSQTEILNKFYRPNGYFHNCDMFFRQRDRIVAILSMVRKSPAIPFTDAEMDLLHQTQPFIEYCLEKMYISERAHNRSSLIDEYHLTAREVDVIEIALTGVSNKVLCRHLGISLPTLRTHMQRIYSKVDVHSNAELISKLAKYAL</sequence>
<name>A0A1A8T812_9GAMM</name>
<dbReference type="EMBL" id="FLOB01000002">
    <property type="protein sequence ID" value="SBS28459.1"/>
    <property type="molecule type" value="Genomic_DNA"/>
</dbReference>
<dbReference type="InterPro" id="IPR016032">
    <property type="entry name" value="Sig_transdc_resp-reg_C-effctor"/>
</dbReference>
<proteinExistence type="predicted"/>
<keyword evidence="3" id="KW-0804">Transcription</keyword>
<dbReference type="PROSITE" id="PS50043">
    <property type="entry name" value="HTH_LUXR_2"/>
    <property type="match status" value="1"/>
</dbReference>
<evidence type="ECO:0000313" key="5">
    <source>
        <dbReference type="EMBL" id="SBS28459.1"/>
    </source>
</evidence>
<keyword evidence="2" id="KW-0238">DNA-binding</keyword>